<protein>
    <recommendedName>
        <fullName evidence="8">Probable branched-chain-amino-acid aminotransferase</fullName>
        <ecNumber evidence="7">2.6.1.42</ecNumber>
    </recommendedName>
</protein>
<dbReference type="Gene3D" id="3.30.470.10">
    <property type="match status" value="1"/>
</dbReference>
<evidence type="ECO:0000256" key="3">
    <source>
        <dbReference type="ARBA" id="ARBA00004824"/>
    </source>
</evidence>
<reference evidence="14 18" key="1">
    <citation type="journal article" date="2014" name="Genome Announc.">
        <title>Complete Genome Sequence of the Model Rhizosphere Strain Azospirillum brasilense Az39, Successfully Applied in Agriculture.</title>
        <authorList>
            <person name="Rivera D."/>
            <person name="Revale S."/>
            <person name="Molina R."/>
            <person name="Gualpa J."/>
            <person name="Puente M."/>
            <person name="Maroniche G."/>
            <person name="Paris G."/>
            <person name="Baker D."/>
            <person name="Clavijo B."/>
            <person name="McLay K."/>
            <person name="Spaepen S."/>
            <person name="Perticari A."/>
            <person name="Vazquez M."/>
            <person name="Wisniewski-Dye F."/>
            <person name="Watkins C."/>
            <person name="Martinez-Abarca F."/>
            <person name="Vanderleyden J."/>
            <person name="Cassan F."/>
        </authorList>
    </citation>
    <scope>NUCLEOTIDE SEQUENCE [LARGE SCALE GENOMIC DNA]</scope>
    <source>
        <strain evidence="14 18">Az39</strain>
        <plasmid evidence="14">AbAZ39_p1</plasmid>
    </source>
</reference>
<proteinExistence type="inferred from homology"/>
<name>A0A2K1G6T2_9PROT</name>
<comment type="pathway">
    <text evidence="5">Amino-acid biosynthesis; L-leucine biosynthesis; L-leucine from 3-methyl-2-oxobutanoate: step 4/4.</text>
</comment>
<reference evidence="15 20" key="3">
    <citation type="submission" date="2019-07" db="EMBL/GenBank/DDBJ databases">
        <title>Genome sequencing of the stress-tolerant strain Azospirillum brasilense Az19.</title>
        <authorList>
            <person name="Maroniche G.A."/>
            <person name="Garcia J.E."/>
            <person name="Pagnussat L."/>
            <person name="Amenta M."/>
            <person name="Creus C.M."/>
        </authorList>
    </citation>
    <scope>NUCLEOTIDE SEQUENCE [LARGE SCALE GENOMIC DNA]</scope>
    <source>
        <strain evidence="15 20">Az19</strain>
    </source>
</reference>
<comment type="pathway">
    <text evidence="4">Amino-acid biosynthesis; L-valine biosynthesis; L-valine from pyruvate: step 4/4.</text>
</comment>
<dbReference type="AlphaFoldDB" id="A0A2K1G6T2"/>
<keyword evidence="17" id="KW-0614">Plasmid</keyword>
<dbReference type="GO" id="GO:0004084">
    <property type="term" value="F:branched-chain-amino-acid transaminase activity"/>
    <property type="evidence" value="ECO:0007669"/>
    <property type="project" value="UniProtKB-EC"/>
</dbReference>
<keyword evidence="21" id="KW-1185">Reference proteome</keyword>
<dbReference type="RefSeq" id="WP_040134115.1">
    <property type="nucleotide sequence ID" value="NZ_CP007794.1"/>
</dbReference>
<evidence type="ECO:0000256" key="1">
    <source>
        <dbReference type="ARBA" id="ARBA00001933"/>
    </source>
</evidence>
<comment type="pathway">
    <text evidence="3">Amino-acid biosynthesis; L-isoleucine biosynthesis; L-isoleucine from 2-oxobutanoate: step 4/4.</text>
</comment>
<dbReference type="InterPro" id="IPR036038">
    <property type="entry name" value="Aminotransferase-like"/>
</dbReference>
<keyword evidence="10" id="KW-0100">Branched-chain amino acid biosynthesis</keyword>
<dbReference type="Gene3D" id="3.20.10.10">
    <property type="entry name" value="D-amino Acid Aminotransferase, subunit A, domain 2"/>
    <property type="match status" value="1"/>
</dbReference>
<evidence type="ECO:0000256" key="5">
    <source>
        <dbReference type="ARBA" id="ARBA00005072"/>
    </source>
</evidence>
<dbReference type="Proteomes" id="UP000027186">
    <property type="component" value="Plasmid AbAZ39_p1"/>
</dbReference>
<evidence type="ECO:0000313" key="21">
    <source>
        <dbReference type="Proteomes" id="UP001628281"/>
    </source>
</evidence>
<evidence type="ECO:0000313" key="17">
    <source>
        <dbReference type="EMBL" id="PNR00380.1"/>
    </source>
</evidence>
<gene>
    <name evidence="14" type="ORF">ABAZ39_17485</name>
    <name evidence="16" type="ORF">ACJ41P_08975</name>
    <name evidence="17" type="ORF">C1S70_02985</name>
    <name evidence="15" type="ORF">FH063_006088</name>
</gene>
<evidence type="ECO:0000256" key="8">
    <source>
        <dbReference type="ARBA" id="ARBA00014472"/>
    </source>
</evidence>
<evidence type="ECO:0000256" key="10">
    <source>
        <dbReference type="ARBA" id="ARBA00023304"/>
    </source>
</evidence>
<keyword evidence="9" id="KW-0663">Pyridoxal phosphate</keyword>
<organism evidence="17 19">
    <name type="scientific">Azospirillum argentinense</name>
    <dbReference type="NCBI Taxonomy" id="2970906"/>
    <lineage>
        <taxon>Bacteria</taxon>
        <taxon>Pseudomonadati</taxon>
        <taxon>Pseudomonadota</taxon>
        <taxon>Alphaproteobacteria</taxon>
        <taxon>Rhodospirillales</taxon>
        <taxon>Azospirillaceae</taxon>
        <taxon>Azospirillum</taxon>
    </lineage>
</organism>
<evidence type="ECO:0000313" key="15">
    <source>
        <dbReference type="EMBL" id="KAA1054812.1"/>
    </source>
</evidence>
<evidence type="ECO:0000256" key="9">
    <source>
        <dbReference type="ARBA" id="ARBA00022898"/>
    </source>
</evidence>
<accession>A0A060DLQ6</accession>
<evidence type="ECO:0000256" key="13">
    <source>
        <dbReference type="ARBA" id="ARBA00049229"/>
    </source>
</evidence>
<dbReference type="GO" id="GO:0009082">
    <property type="term" value="P:branched-chain amino acid biosynthetic process"/>
    <property type="evidence" value="ECO:0007669"/>
    <property type="project" value="UniProtKB-KW"/>
</dbReference>
<dbReference type="Pfam" id="PF01063">
    <property type="entry name" value="Aminotran_4"/>
    <property type="match status" value="1"/>
</dbReference>
<comment type="similarity">
    <text evidence="6">Belongs to the class-IV pyridoxal-phosphate-dependent aminotransferase family.</text>
</comment>
<dbReference type="InterPro" id="IPR050571">
    <property type="entry name" value="Class-IV_PLP-Dep_Aminotrnsfr"/>
</dbReference>
<evidence type="ECO:0000313" key="14">
    <source>
        <dbReference type="EMBL" id="AIB13730.1"/>
    </source>
</evidence>
<dbReference type="InterPro" id="IPR001544">
    <property type="entry name" value="Aminotrans_IV"/>
</dbReference>
<comment type="catalytic activity">
    <reaction evidence="12">
        <text>L-isoleucine + 2-oxoglutarate = (S)-3-methyl-2-oxopentanoate + L-glutamate</text>
        <dbReference type="Rhea" id="RHEA:24801"/>
        <dbReference type="ChEBI" id="CHEBI:16810"/>
        <dbReference type="ChEBI" id="CHEBI:29985"/>
        <dbReference type="ChEBI" id="CHEBI:35146"/>
        <dbReference type="ChEBI" id="CHEBI:58045"/>
        <dbReference type="EC" id="2.6.1.42"/>
    </reaction>
</comment>
<sequence>MARWAYVNGRYLPHRQAAVHVEDRGFQFADGVYEVVTLLDGRFADLDGHMERLGRSLSELRMDWPAVPRVVTMIARELVRRNGVRNGSLYLQVTRGVAPRDFKFPANVPSTLVMTVKRVSAFAKPEQLEKGVAVVTVPDIRWGRCDIKTVGLLAPVLAKQQAAESGAYEAWLIDPDGRVTEGSSSNAWIVTQDGVLVTRAPSQKILNGITRQSLLRLAGERGIPVEERSFTVEEALAAREAFVSSAGTFALPVTRIDGKPVGEGRPGPVTRTLRQAYLDYVAAGVPS</sequence>
<dbReference type="KEGG" id="abq:ABAZ39_17485"/>
<dbReference type="EMBL" id="CP007794">
    <property type="protein sequence ID" value="AIB13730.1"/>
    <property type="molecule type" value="Genomic_DNA"/>
</dbReference>
<geneLocation type="plasmid" evidence="17">
    <name>p1unnanmed</name>
</geneLocation>
<dbReference type="NCBIfam" id="NF005209">
    <property type="entry name" value="PRK06680.1"/>
    <property type="match status" value="1"/>
</dbReference>
<dbReference type="EC" id="2.6.1.42" evidence="7"/>
<dbReference type="OrthoDB" id="9805628at2"/>
<dbReference type="EMBL" id="VEWN01000008">
    <property type="protein sequence ID" value="KAA1054812.1"/>
    <property type="molecule type" value="Genomic_DNA"/>
</dbReference>
<evidence type="ECO:0000256" key="12">
    <source>
        <dbReference type="ARBA" id="ARBA00048798"/>
    </source>
</evidence>
<evidence type="ECO:0000256" key="11">
    <source>
        <dbReference type="ARBA" id="ARBA00048212"/>
    </source>
</evidence>
<reference evidence="17 19" key="2">
    <citation type="submission" date="2018-01" db="EMBL/GenBank/DDBJ databases">
        <title>Whole genome sequence of Azospirillum brasilense REC3 isolated from strawberry roots.</title>
        <authorList>
            <person name="Fontana C.A."/>
            <person name="Salazar S.M."/>
            <person name="Bassi D."/>
            <person name="Puglisi E."/>
            <person name="Lovaisa N.C."/>
            <person name="Toffoli L.M."/>
            <person name="Pedraza R."/>
            <person name="Cocconcelli P.S."/>
        </authorList>
    </citation>
    <scope>NUCLEOTIDE SEQUENCE [LARGE SCALE GENOMIC DNA]</scope>
    <source>
        <strain evidence="17 19">REC3</strain>
        <plasmid evidence="17">p1unnanmed</plasmid>
    </source>
</reference>
<evidence type="ECO:0000313" key="18">
    <source>
        <dbReference type="Proteomes" id="UP000027186"/>
    </source>
</evidence>
<dbReference type="EMBL" id="JBJLSN010000009">
    <property type="protein sequence ID" value="MFL7901251.1"/>
    <property type="molecule type" value="Genomic_DNA"/>
</dbReference>
<comment type="cofactor">
    <cofactor evidence="1">
        <name>pyridoxal 5'-phosphate</name>
        <dbReference type="ChEBI" id="CHEBI:597326"/>
    </cofactor>
</comment>
<evidence type="ECO:0000313" key="20">
    <source>
        <dbReference type="Proteomes" id="UP000325333"/>
    </source>
</evidence>
<accession>A0A2K1G6T2</accession>
<evidence type="ECO:0000256" key="6">
    <source>
        <dbReference type="ARBA" id="ARBA00009320"/>
    </source>
</evidence>
<dbReference type="Proteomes" id="UP000236268">
    <property type="component" value="Unassembled WGS sequence"/>
</dbReference>
<keyword evidence="10" id="KW-0028">Amino-acid biosynthesis</keyword>
<dbReference type="CDD" id="cd01558">
    <property type="entry name" value="D-AAT_like"/>
    <property type="match status" value="1"/>
</dbReference>
<evidence type="ECO:0000256" key="7">
    <source>
        <dbReference type="ARBA" id="ARBA00013053"/>
    </source>
</evidence>
<dbReference type="InterPro" id="IPR043131">
    <property type="entry name" value="BCAT-like_N"/>
</dbReference>
<dbReference type="GO" id="GO:0008652">
    <property type="term" value="P:amino acid biosynthetic process"/>
    <property type="evidence" value="ECO:0007669"/>
    <property type="project" value="UniProtKB-ARBA"/>
</dbReference>
<evidence type="ECO:0000256" key="4">
    <source>
        <dbReference type="ARBA" id="ARBA00004931"/>
    </source>
</evidence>
<dbReference type="Proteomes" id="UP001628281">
    <property type="component" value="Unassembled WGS sequence"/>
</dbReference>
<dbReference type="PANTHER" id="PTHR42743:SF11">
    <property type="entry name" value="AMINODEOXYCHORISMATE LYASE"/>
    <property type="match status" value="1"/>
</dbReference>
<dbReference type="Proteomes" id="UP000325333">
    <property type="component" value="Unassembled WGS sequence"/>
</dbReference>
<dbReference type="InterPro" id="IPR043132">
    <property type="entry name" value="BCAT-like_C"/>
</dbReference>
<keyword evidence="17" id="KW-0032">Aminotransferase</keyword>
<comment type="catalytic activity">
    <reaction evidence="11">
        <text>L-valine + 2-oxoglutarate = 3-methyl-2-oxobutanoate + L-glutamate</text>
        <dbReference type="Rhea" id="RHEA:24813"/>
        <dbReference type="ChEBI" id="CHEBI:11851"/>
        <dbReference type="ChEBI" id="CHEBI:16810"/>
        <dbReference type="ChEBI" id="CHEBI:29985"/>
        <dbReference type="ChEBI" id="CHEBI:57762"/>
        <dbReference type="EC" id="2.6.1.42"/>
    </reaction>
</comment>
<dbReference type="PANTHER" id="PTHR42743">
    <property type="entry name" value="AMINO-ACID AMINOTRANSFERASE"/>
    <property type="match status" value="1"/>
</dbReference>
<dbReference type="EMBL" id="POWG01000002">
    <property type="protein sequence ID" value="PNR00380.1"/>
    <property type="molecule type" value="Genomic_DNA"/>
</dbReference>
<dbReference type="GO" id="GO:0005829">
    <property type="term" value="C:cytosol"/>
    <property type="evidence" value="ECO:0007669"/>
    <property type="project" value="TreeGrafter"/>
</dbReference>
<comment type="function">
    <text evidence="2">Acts on leucine, isoleucine and valine.</text>
</comment>
<evidence type="ECO:0000313" key="16">
    <source>
        <dbReference type="EMBL" id="MFL7901251.1"/>
    </source>
</evidence>
<evidence type="ECO:0000256" key="2">
    <source>
        <dbReference type="ARBA" id="ARBA00003109"/>
    </source>
</evidence>
<dbReference type="FunFam" id="3.20.10.10:FF:000002">
    <property type="entry name" value="D-alanine aminotransferase"/>
    <property type="match status" value="1"/>
</dbReference>
<evidence type="ECO:0000313" key="19">
    <source>
        <dbReference type="Proteomes" id="UP000236268"/>
    </source>
</evidence>
<reference evidence="16 21" key="4">
    <citation type="submission" date="2024-11" db="EMBL/GenBank/DDBJ databases">
        <title>Draft genome sequences of two bacteria associated to sugarcane roots in Colombia.</title>
        <authorList>
            <person name="Pardo-Diaz S."/>
            <person name="Masmela-Mendoza J."/>
            <person name="Delgadillo-Duran P."/>
            <person name="Bautista E.J."/>
            <person name="Rojas-Tapias D.F."/>
        </authorList>
    </citation>
    <scope>NUCLEOTIDE SEQUENCE [LARGE SCALE GENOMIC DNA]</scope>
    <source>
        <strain evidence="16 21">Ap18</strain>
    </source>
</reference>
<geneLocation type="plasmid" evidence="14 18">
    <name>AbAZ39_p1</name>
</geneLocation>
<keyword evidence="17" id="KW-0808">Transferase</keyword>
<dbReference type="SUPFAM" id="SSF56752">
    <property type="entry name" value="D-aminoacid aminotransferase-like PLP-dependent enzymes"/>
    <property type="match status" value="1"/>
</dbReference>
<comment type="catalytic activity">
    <reaction evidence="13">
        <text>L-leucine + 2-oxoglutarate = 4-methyl-2-oxopentanoate + L-glutamate</text>
        <dbReference type="Rhea" id="RHEA:18321"/>
        <dbReference type="ChEBI" id="CHEBI:16810"/>
        <dbReference type="ChEBI" id="CHEBI:17865"/>
        <dbReference type="ChEBI" id="CHEBI:29985"/>
        <dbReference type="ChEBI" id="CHEBI:57427"/>
        <dbReference type="EC" id="2.6.1.42"/>
    </reaction>
</comment>